<dbReference type="Gene3D" id="3.30.70.3490">
    <property type="match status" value="1"/>
</dbReference>
<feature type="compositionally biased region" description="Low complexity" evidence="3">
    <location>
        <begin position="170"/>
        <end position="180"/>
    </location>
</feature>
<dbReference type="Pfam" id="PF01237">
    <property type="entry name" value="Oxysterol_BP"/>
    <property type="match status" value="1"/>
</dbReference>
<comment type="similarity">
    <text evidence="1 2">Belongs to the OSBP family.</text>
</comment>
<feature type="region of interest" description="Disordered" evidence="3">
    <location>
        <begin position="155"/>
        <end position="180"/>
    </location>
</feature>
<dbReference type="InterPro" id="IPR037239">
    <property type="entry name" value="OSBP_sf"/>
</dbReference>
<dbReference type="InterPro" id="IPR000648">
    <property type="entry name" value="Oxysterol-bd"/>
</dbReference>
<evidence type="ECO:0000256" key="2">
    <source>
        <dbReference type="RuleBase" id="RU003844"/>
    </source>
</evidence>
<feature type="compositionally biased region" description="Acidic residues" evidence="3">
    <location>
        <begin position="10"/>
        <end position="19"/>
    </location>
</feature>
<proteinExistence type="inferred from homology"/>
<dbReference type="SUPFAM" id="SSF144000">
    <property type="entry name" value="Oxysterol-binding protein-like"/>
    <property type="match status" value="1"/>
</dbReference>
<protein>
    <submittedName>
        <fullName evidence="4">Oxysterol-binding protein</fullName>
    </submittedName>
</protein>
<dbReference type="Gene3D" id="2.40.160.120">
    <property type="match status" value="1"/>
</dbReference>
<organism evidence="4">
    <name type="scientific">Phaffia rhodozyma</name>
    <name type="common">Yeast</name>
    <name type="synonym">Xanthophyllomyces dendrorhous</name>
    <dbReference type="NCBI Taxonomy" id="264483"/>
    <lineage>
        <taxon>Eukaryota</taxon>
        <taxon>Fungi</taxon>
        <taxon>Dikarya</taxon>
        <taxon>Basidiomycota</taxon>
        <taxon>Agaricomycotina</taxon>
        <taxon>Tremellomycetes</taxon>
        <taxon>Cystofilobasidiales</taxon>
        <taxon>Mrakiaceae</taxon>
        <taxon>Phaffia</taxon>
    </lineage>
</organism>
<evidence type="ECO:0000313" key="4">
    <source>
        <dbReference type="EMBL" id="CDZ98460.1"/>
    </source>
</evidence>
<dbReference type="GO" id="GO:0016020">
    <property type="term" value="C:membrane"/>
    <property type="evidence" value="ECO:0007669"/>
    <property type="project" value="TreeGrafter"/>
</dbReference>
<sequence length="480" mass="53301">MAKKVVRPNEDEDYVEDDSPPVTIADASGEEGKMKTIVSLLKKFMGVKDLANLRLSLPASLIEPVPNLEYWTAGDRADMFAAIGDSEDSLERMLAVLRFSFTFQLKFVRGKVCKPYNSVLGEHFRCHWLLPPSTVDPDTKEPVINTCLHQPNVGDPSISGYNTPGEAAGSETSSIRSFSSKSMKSMKSQSRLDVSADNVSSVKVAFLCEQVSHHPPISSAYYSCPEKGVEAVAIDQISAKVSGMSVKIAPGVYNKGVFIRVKKTDEEYQVTNPTANVNGLLKGSYYGTISDNVTITCRGGSSTERYRTIIEYKDESWISKPRFALEGVVYKYATADAEKAESWNKIKDVPAAQVVGTLEGCWRKQITFKLKATKETRMLIDLDILAVIPKNVRPLTAQSEFESRRLWDSVTQKMLAKNYTDATTAKQAIEQDQRNRAAERKKEGIEFEPRFFEPNIDDGRPRLTEAGRKAIEAELAGEGY</sequence>
<dbReference type="GO" id="GO:0032934">
    <property type="term" value="F:sterol binding"/>
    <property type="evidence" value="ECO:0007669"/>
    <property type="project" value="TreeGrafter"/>
</dbReference>
<reference evidence="4" key="1">
    <citation type="submission" date="2014-08" db="EMBL/GenBank/DDBJ databases">
        <authorList>
            <person name="Sharma Rahul"/>
            <person name="Thines Marco"/>
        </authorList>
    </citation>
    <scope>NUCLEOTIDE SEQUENCE</scope>
</reference>
<dbReference type="PROSITE" id="PS01013">
    <property type="entry name" value="OSBP"/>
    <property type="match status" value="1"/>
</dbReference>
<dbReference type="EMBL" id="LN483345">
    <property type="protein sequence ID" value="CDZ98460.1"/>
    <property type="molecule type" value="Genomic_DNA"/>
</dbReference>
<accession>A0A0F7SJ57</accession>
<dbReference type="PANTHER" id="PTHR10972">
    <property type="entry name" value="OXYSTEROL-BINDING PROTEIN-RELATED"/>
    <property type="match status" value="1"/>
</dbReference>
<feature type="region of interest" description="Disordered" evidence="3">
    <location>
        <begin position="1"/>
        <end position="20"/>
    </location>
</feature>
<dbReference type="GO" id="GO:0005829">
    <property type="term" value="C:cytosol"/>
    <property type="evidence" value="ECO:0007669"/>
    <property type="project" value="TreeGrafter"/>
</dbReference>
<dbReference type="AlphaFoldDB" id="A0A0F7SJ57"/>
<dbReference type="PANTHER" id="PTHR10972:SF212">
    <property type="entry name" value="OXYSTEROL-BINDING PROTEIN-LIKE PROTEIN 1"/>
    <property type="match status" value="1"/>
</dbReference>
<evidence type="ECO:0000256" key="3">
    <source>
        <dbReference type="SAM" id="MobiDB-lite"/>
    </source>
</evidence>
<name>A0A0F7SJ57_PHARH</name>
<evidence type="ECO:0000256" key="1">
    <source>
        <dbReference type="ARBA" id="ARBA00008842"/>
    </source>
</evidence>
<dbReference type="InterPro" id="IPR018494">
    <property type="entry name" value="Oxysterol-bd_CS"/>
</dbReference>